<evidence type="ECO:0000313" key="2">
    <source>
        <dbReference type="EMBL" id="PRD47753.1"/>
    </source>
</evidence>
<keyword evidence="1" id="KW-0812">Transmembrane</keyword>
<keyword evidence="1" id="KW-1133">Transmembrane helix</keyword>
<name>A0A2S9J4N6_9SPHI</name>
<accession>A0A2S9J4N6</accession>
<protein>
    <submittedName>
        <fullName evidence="2">Uncharacterized protein</fullName>
    </submittedName>
</protein>
<sequence length="158" mass="17644">MNYSEASEIYHKYKAGTTTPEERALLEQAYILLAETQELPLFEKKQVKTAIWNRIAPKKPGEYSRWLPYAAAALVFAVAGAYLLYVGGVTDRSAEIVNDIGPGSNRATLMLADGRMIPLREDKSGITIGNSLLSSEHKPPIEFSLHLLHLFNRNDVLR</sequence>
<dbReference type="Proteomes" id="UP000239711">
    <property type="component" value="Unassembled WGS sequence"/>
</dbReference>
<keyword evidence="3" id="KW-1185">Reference proteome</keyword>
<dbReference type="AlphaFoldDB" id="A0A2S9J4N6"/>
<organism evidence="2 3">
    <name type="scientific">Sphingobacterium haloxyli</name>
    <dbReference type="NCBI Taxonomy" id="2100533"/>
    <lineage>
        <taxon>Bacteria</taxon>
        <taxon>Pseudomonadati</taxon>
        <taxon>Bacteroidota</taxon>
        <taxon>Sphingobacteriia</taxon>
        <taxon>Sphingobacteriales</taxon>
        <taxon>Sphingobacteriaceae</taxon>
        <taxon>Sphingobacterium</taxon>
    </lineage>
</organism>
<dbReference type="RefSeq" id="WP_105716380.1">
    <property type="nucleotide sequence ID" value="NZ_PVBQ01000005.1"/>
</dbReference>
<dbReference type="EMBL" id="PVBQ01000005">
    <property type="protein sequence ID" value="PRD47753.1"/>
    <property type="molecule type" value="Genomic_DNA"/>
</dbReference>
<evidence type="ECO:0000313" key="3">
    <source>
        <dbReference type="Proteomes" id="UP000239711"/>
    </source>
</evidence>
<comment type="caution">
    <text evidence="2">The sequence shown here is derived from an EMBL/GenBank/DDBJ whole genome shotgun (WGS) entry which is preliminary data.</text>
</comment>
<reference evidence="2 3" key="1">
    <citation type="submission" date="2018-02" db="EMBL/GenBank/DDBJ databases">
        <title>The draft genome of Sphingobacterium sp. 5JN-11.</title>
        <authorList>
            <person name="Liu L."/>
            <person name="Li L."/>
            <person name="Liang L."/>
            <person name="Zhang X."/>
            <person name="Wang T."/>
        </authorList>
    </citation>
    <scope>NUCLEOTIDE SEQUENCE [LARGE SCALE GENOMIC DNA]</scope>
    <source>
        <strain evidence="2 3">5JN-11</strain>
    </source>
</reference>
<proteinExistence type="predicted"/>
<evidence type="ECO:0000256" key="1">
    <source>
        <dbReference type="SAM" id="Phobius"/>
    </source>
</evidence>
<feature type="transmembrane region" description="Helical" evidence="1">
    <location>
        <begin position="66"/>
        <end position="85"/>
    </location>
</feature>
<keyword evidence="1" id="KW-0472">Membrane</keyword>
<gene>
    <name evidence="2" type="ORF">C5745_07495</name>
</gene>